<keyword evidence="3 10" id="KW-0716">Sensory transduction</keyword>
<keyword evidence="6 10" id="KW-1133">Transmembrane helix</keyword>
<evidence type="ECO:0000256" key="5">
    <source>
        <dbReference type="ARBA" id="ARBA00022725"/>
    </source>
</evidence>
<keyword evidence="5 10" id="KW-0552">Olfaction</keyword>
<comment type="similarity">
    <text evidence="10">Belongs to the insect chemoreceptor superfamily. Heteromeric odorant receptor channel (TC 1.A.69) family.</text>
</comment>
<dbReference type="PANTHER" id="PTHR21137">
    <property type="entry name" value="ODORANT RECEPTOR"/>
    <property type="match status" value="1"/>
</dbReference>
<evidence type="ECO:0000313" key="11">
    <source>
        <dbReference type="EMBL" id="KAL3399390.1"/>
    </source>
</evidence>
<feature type="transmembrane region" description="Helical" evidence="10">
    <location>
        <begin position="62"/>
        <end position="85"/>
    </location>
</feature>
<dbReference type="Proteomes" id="UP001627154">
    <property type="component" value="Unassembled WGS sequence"/>
</dbReference>
<evidence type="ECO:0000256" key="7">
    <source>
        <dbReference type="ARBA" id="ARBA00023136"/>
    </source>
</evidence>
<keyword evidence="8 10" id="KW-0675">Receptor</keyword>
<dbReference type="EMBL" id="JBJJXI010000056">
    <property type="protein sequence ID" value="KAL3399390.1"/>
    <property type="molecule type" value="Genomic_DNA"/>
</dbReference>
<dbReference type="GO" id="GO:0007608">
    <property type="term" value="P:sensory perception of smell"/>
    <property type="evidence" value="ECO:0007669"/>
    <property type="project" value="UniProtKB-KW"/>
</dbReference>
<accession>A0ABD2X2L7</accession>
<keyword evidence="4 10" id="KW-0812">Transmembrane</keyword>
<dbReference type="AlphaFoldDB" id="A0ABD2X2L7"/>
<evidence type="ECO:0000256" key="4">
    <source>
        <dbReference type="ARBA" id="ARBA00022692"/>
    </source>
</evidence>
<name>A0ABD2X2L7_9HYME</name>
<dbReference type="GO" id="GO:0005886">
    <property type="term" value="C:plasma membrane"/>
    <property type="evidence" value="ECO:0007669"/>
    <property type="project" value="UniProtKB-SubCell"/>
</dbReference>
<reference evidence="11 12" key="1">
    <citation type="journal article" date="2024" name="bioRxiv">
        <title>A reference genome for Trichogramma kaykai: A tiny desert-dwelling parasitoid wasp with competing sex-ratio distorters.</title>
        <authorList>
            <person name="Culotta J."/>
            <person name="Lindsey A.R."/>
        </authorList>
    </citation>
    <scope>NUCLEOTIDE SEQUENCE [LARGE SCALE GENOMIC DNA]</scope>
    <source>
        <strain evidence="11 12">KSX58</strain>
    </source>
</reference>
<keyword evidence="7 10" id="KW-0472">Membrane</keyword>
<evidence type="ECO:0000256" key="9">
    <source>
        <dbReference type="ARBA" id="ARBA00023224"/>
    </source>
</evidence>
<feature type="transmembrane region" description="Helical" evidence="10">
    <location>
        <begin position="31"/>
        <end position="50"/>
    </location>
</feature>
<protein>
    <recommendedName>
        <fullName evidence="10">Odorant receptor</fullName>
    </recommendedName>
</protein>
<proteinExistence type="inferred from homology"/>
<comment type="caution">
    <text evidence="11">The sequence shown here is derived from an EMBL/GenBank/DDBJ whole genome shotgun (WGS) entry which is preliminary data.</text>
</comment>
<feature type="transmembrane region" description="Helical" evidence="10">
    <location>
        <begin position="123"/>
        <end position="141"/>
    </location>
</feature>
<evidence type="ECO:0000256" key="8">
    <source>
        <dbReference type="ARBA" id="ARBA00023170"/>
    </source>
</evidence>
<evidence type="ECO:0000256" key="2">
    <source>
        <dbReference type="ARBA" id="ARBA00022475"/>
    </source>
</evidence>
<keyword evidence="2" id="KW-1003">Cell membrane</keyword>
<gene>
    <name evidence="11" type="ORF">TKK_007246</name>
</gene>
<dbReference type="Pfam" id="PF02949">
    <property type="entry name" value="7tm_6"/>
    <property type="match status" value="1"/>
</dbReference>
<evidence type="ECO:0000313" key="12">
    <source>
        <dbReference type="Proteomes" id="UP001627154"/>
    </source>
</evidence>
<feature type="transmembrane region" description="Helical" evidence="10">
    <location>
        <begin position="298"/>
        <end position="317"/>
    </location>
</feature>
<comment type="caution">
    <text evidence="10">Lacks conserved residue(s) required for the propagation of feature annotation.</text>
</comment>
<evidence type="ECO:0000256" key="3">
    <source>
        <dbReference type="ARBA" id="ARBA00022606"/>
    </source>
</evidence>
<keyword evidence="9 10" id="KW-0807">Transducer</keyword>
<sequence>MDFEQLKSWNWVKFLEINAGCWPFQNPRKNLYIRVFSFMAIVTMYIPLAIKLMLSLDQYQEIVIENSLFLMIIHGLFAKSIVLYLNEKQRGYLYQEALAHLDMMDDEGEKEILRASSESATKWMLTYLFTTVTLGSFYHIIPLVHVHMNYFLRANATPPRQLLHINVEYFMEDEDIYYYIIGHFLIVFVFAGILFFAHDLGFMALVKDNCALYEITCYRLRNCSSRGSSDSRRSQGLADDEIHANVLRANDMYQLAMSLTDRIEKAYNITWFVLLVQNMSSFGTCIMLIYIQEDAIEFIRYITVIGSGLIHFHTIFYSGQKIIDSSQAIYHACFHTDWFAFPRRTRNLLIIMMMRSAKSCKLTGGKAFILCMSTMRQFVLKGLVYFLVFAVE</sequence>
<feature type="transmembrane region" description="Helical" evidence="10">
    <location>
        <begin position="269"/>
        <end position="292"/>
    </location>
</feature>
<dbReference type="InterPro" id="IPR004117">
    <property type="entry name" value="7tm6_olfct_rcpt"/>
</dbReference>
<comment type="subcellular location">
    <subcellularLocation>
        <location evidence="1 10">Cell membrane</location>
        <topology evidence="1 10">Multi-pass membrane protein</topology>
    </subcellularLocation>
</comment>
<dbReference type="PANTHER" id="PTHR21137:SF35">
    <property type="entry name" value="ODORANT RECEPTOR 19A-RELATED"/>
    <property type="match status" value="1"/>
</dbReference>
<dbReference type="GO" id="GO:0007165">
    <property type="term" value="P:signal transduction"/>
    <property type="evidence" value="ECO:0007669"/>
    <property type="project" value="UniProtKB-KW"/>
</dbReference>
<evidence type="ECO:0000256" key="6">
    <source>
        <dbReference type="ARBA" id="ARBA00022989"/>
    </source>
</evidence>
<organism evidence="11 12">
    <name type="scientific">Trichogramma kaykai</name>
    <dbReference type="NCBI Taxonomy" id="54128"/>
    <lineage>
        <taxon>Eukaryota</taxon>
        <taxon>Metazoa</taxon>
        <taxon>Ecdysozoa</taxon>
        <taxon>Arthropoda</taxon>
        <taxon>Hexapoda</taxon>
        <taxon>Insecta</taxon>
        <taxon>Pterygota</taxon>
        <taxon>Neoptera</taxon>
        <taxon>Endopterygota</taxon>
        <taxon>Hymenoptera</taxon>
        <taxon>Apocrita</taxon>
        <taxon>Proctotrupomorpha</taxon>
        <taxon>Chalcidoidea</taxon>
        <taxon>Trichogrammatidae</taxon>
        <taxon>Trichogramma</taxon>
    </lineage>
</organism>
<evidence type="ECO:0000256" key="10">
    <source>
        <dbReference type="RuleBase" id="RU351113"/>
    </source>
</evidence>
<evidence type="ECO:0000256" key="1">
    <source>
        <dbReference type="ARBA" id="ARBA00004651"/>
    </source>
</evidence>
<feature type="transmembrane region" description="Helical" evidence="10">
    <location>
        <begin position="176"/>
        <end position="197"/>
    </location>
</feature>
<keyword evidence="12" id="KW-1185">Reference proteome</keyword>